<dbReference type="GO" id="GO:0004034">
    <property type="term" value="F:aldose 1-epimerase activity"/>
    <property type="evidence" value="ECO:0007669"/>
    <property type="project" value="UniProtKB-EC"/>
</dbReference>
<keyword evidence="5" id="KW-0325">Glycoprotein</keyword>
<dbReference type="UniPathway" id="UPA00214"/>
<dbReference type="OrthoDB" id="274691at2759"/>
<comment type="function">
    <text evidence="9">Mutarotase that catalyzes the interconversion of beta-D-galactose and alpha-D-galactose during galactose metabolism. Beta-D-galactose is metabolized in the liver into glucose 1-phosphate, the primary metabolic fuel, by the action of four enzymes that constitute the Leloir pathway: GALM, GALK1 (galactokinase), GALT (galactose-1-phosphate uridylyltransferase) and GALE (UDP-galactose-4'-epimerase). Involved in the maintenance of the equilibrium between the beta- and alpha-anomers of galactose, therefore ensuring a sufficient supply of the alpha-anomer for GALK1. Also active on D-glucose although shows a preference for galactose over glucose.</text>
</comment>
<keyword evidence="7" id="KW-0119">Carbohydrate metabolism</keyword>
<dbReference type="PANTHER" id="PTHR10091">
    <property type="entry name" value="ALDOSE-1-EPIMERASE"/>
    <property type="match status" value="1"/>
</dbReference>
<dbReference type="GO" id="GO:0030246">
    <property type="term" value="F:carbohydrate binding"/>
    <property type="evidence" value="ECO:0007669"/>
    <property type="project" value="InterPro"/>
</dbReference>
<dbReference type="Proteomes" id="UP000759131">
    <property type="component" value="Unassembled WGS sequence"/>
</dbReference>
<evidence type="ECO:0000256" key="9">
    <source>
        <dbReference type="ARBA" id="ARBA00045743"/>
    </source>
</evidence>
<dbReference type="Pfam" id="PF00135">
    <property type="entry name" value="COesterase"/>
    <property type="match status" value="1"/>
</dbReference>
<evidence type="ECO:0000256" key="6">
    <source>
        <dbReference type="ARBA" id="ARBA00023235"/>
    </source>
</evidence>
<dbReference type="EMBL" id="OC870884">
    <property type="protein sequence ID" value="CAD7635220.1"/>
    <property type="molecule type" value="Genomic_DNA"/>
</dbReference>
<proteinExistence type="inferred from homology"/>
<evidence type="ECO:0000256" key="7">
    <source>
        <dbReference type="ARBA" id="ARBA00023277"/>
    </source>
</evidence>
<dbReference type="AlphaFoldDB" id="A0A7R9Q7A8"/>
<evidence type="ECO:0000256" key="8">
    <source>
        <dbReference type="ARBA" id="ARBA00032729"/>
    </source>
</evidence>
<evidence type="ECO:0000259" key="10">
    <source>
        <dbReference type="Pfam" id="PF00135"/>
    </source>
</evidence>
<dbReference type="InterPro" id="IPR018052">
    <property type="entry name" value="Ald1_epimerase_CS"/>
</dbReference>
<comment type="pathway">
    <text evidence="2">Carbohydrate metabolism; galactose metabolism.</text>
</comment>
<accession>A0A7R9Q7A8</accession>
<evidence type="ECO:0000313" key="11">
    <source>
        <dbReference type="EMBL" id="CAD7635220.1"/>
    </source>
</evidence>
<dbReference type="GO" id="GO:0006006">
    <property type="term" value="P:glucose metabolic process"/>
    <property type="evidence" value="ECO:0007669"/>
    <property type="project" value="TreeGrafter"/>
</dbReference>
<dbReference type="SUPFAM" id="SSF74650">
    <property type="entry name" value="Galactose mutarotase-like"/>
    <property type="match status" value="1"/>
</dbReference>
<evidence type="ECO:0000256" key="3">
    <source>
        <dbReference type="ARBA" id="ARBA00006206"/>
    </source>
</evidence>
<evidence type="ECO:0000256" key="2">
    <source>
        <dbReference type="ARBA" id="ARBA00004947"/>
    </source>
</evidence>
<keyword evidence="12" id="KW-1185">Reference proteome</keyword>
<feature type="domain" description="Carboxylesterase type B" evidence="10">
    <location>
        <begin position="3"/>
        <end position="220"/>
    </location>
</feature>
<dbReference type="PANTHER" id="PTHR10091:SF0">
    <property type="entry name" value="GALACTOSE MUTAROTASE"/>
    <property type="match status" value="1"/>
</dbReference>
<dbReference type="EMBL" id="CAJPIZ010016309">
    <property type="protein sequence ID" value="CAG2115650.1"/>
    <property type="molecule type" value="Genomic_DNA"/>
</dbReference>
<dbReference type="CDD" id="cd09019">
    <property type="entry name" value="galactose_mutarotase_like"/>
    <property type="match status" value="1"/>
</dbReference>
<comment type="similarity">
    <text evidence="3">Belongs to the aldose epimerase family.</text>
</comment>
<evidence type="ECO:0000313" key="12">
    <source>
        <dbReference type="Proteomes" id="UP000759131"/>
    </source>
</evidence>
<dbReference type="InterPro" id="IPR014718">
    <property type="entry name" value="GH-type_carb-bd"/>
</dbReference>
<feature type="non-terminal residue" evidence="11">
    <location>
        <position position="552"/>
    </location>
</feature>
<evidence type="ECO:0000256" key="1">
    <source>
        <dbReference type="ARBA" id="ARBA00001712"/>
    </source>
</evidence>
<dbReference type="InterPro" id="IPR029058">
    <property type="entry name" value="AB_hydrolase_fold"/>
</dbReference>
<name>A0A7R9Q7A8_9ACAR</name>
<dbReference type="InterPro" id="IPR047215">
    <property type="entry name" value="Galactose_mutarotase-like"/>
</dbReference>
<dbReference type="GO" id="GO:0033499">
    <property type="term" value="P:galactose catabolic process via UDP-galactose, Leloir pathway"/>
    <property type="evidence" value="ECO:0007669"/>
    <property type="project" value="TreeGrafter"/>
</dbReference>
<dbReference type="PROSITE" id="PS00545">
    <property type="entry name" value="ALDOSE_1_EPIMERASE"/>
    <property type="match status" value="1"/>
</dbReference>
<dbReference type="InterPro" id="IPR002018">
    <property type="entry name" value="CarbesteraseB"/>
</dbReference>
<protein>
    <recommendedName>
        <fullName evidence="4">Galactose mutarotase</fullName>
    </recommendedName>
    <alternativeName>
        <fullName evidence="8">Aldose 1-epimerase</fullName>
    </alternativeName>
</protein>
<sequence>MVKSEALLVSKQLAKNMNCSEEEEDNWLECLRGFEAQELMDGYDTRRQLSALSDTEFLPMNAQNMFENKLFNKDLDIMAGVMRNEGSIQSQSLVKPNLTEKDFNEFVTIIDAFYHNFDEKLVTDFYLKSIDKNSSDALKWAEYDMFGDLMTTCPTYRFAKAYGQLGGAGGVYFYEQTYQRKSFLDEKVYGVTHFADIDFVFGSPLLAPTVTDRPIDTQFSLQDHNINEYTLSNSTGGLEVKIIDYGATITHVFVTDKSGQKRDVVLGWDDLEGYLGNRGRNPFFGAAIGRCGNRISNGKFKLNGQSYTLALNNGPNALHGGLKGYDKHRWTLIGKTNDSISLELVSPDGDEGYPGELRVELTYTVTEANELTLDYTARLAAAEHSVDTIVNLTNHSYFNLSGCSGDGPELDVLNHTVRMSVHNYLDINDAFQPTGKILSTKSDTPAMDFATGDDQEWHTIGERIGQVLPNGYDHCYVIDTDAKKYNISGNESVNEAVVEVRSPLTGISLTFSTTEPGFQFYTGNNVTEAQRTKTTQAVPAIELRKNSGFCLE</sequence>
<keyword evidence="6" id="KW-0413">Isomerase</keyword>
<dbReference type="InterPro" id="IPR011013">
    <property type="entry name" value="Gal_mutarotase_sf_dom"/>
</dbReference>
<evidence type="ECO:0000256" key="5">
    <source>
        <dbReference type="ARBA" id="ARBA00023180"/>
    </source>
</evidence>
<dbReference type="InterPro" id="IPR008183">
    <property type="entry name" value="Aldose_1/G6P_1-epimerase"/>
</dbReference>
<dbReference type="Gene3D" id="2.70.98.10">
    <property type="match status" value="1"/>
</dbReference>
<comment type="catalytic activity">
    <reaction evidence="1">
        <text>alpha-D-galactose = beta-D-galactose</text>
        <dbReference type="Rhea" id="RHEA:28675"/>
        <dbReference type="ChEBI" id="CHEBI:27667"/>
        <dbReference type="ChEBI" id="CHEBI:28061"/>
        <dbReference type="EC" id="5.1.3.3"/>
    </reaction>
    <physiologicalReaction direction="right-to-left" evidence="1">
        <dbReference type="Rhea" id="RHEA:28677"/>
    </physiologicalReaction>
</comment>
<evidence type="ECO:0000256" key="4">
    <source>
        <dbReference type="ARBA" id="ARBA00021023"/>
    </source>
</evidence>
<organism evidence="11">
    <name type="scientific">Medioppia subpectinata</name>
    <dbReference type="NCBI Taxonomy" id="1979941"/>
    <lineage>
        <taxon>Eukaryota</taxon>
        <taxon>Metazoa</taxon>
        <taxon>Ecdysozoa</taxon>
        <taxon>Arthropoda</taxon>
        <taxon>Chelicerata</taxon>
        <taxon>Arachnida</taxon>
        <taxon>Acari</taxon>
        <taxon>Acariformes</taxon>
        <taxon>Sarcoptiformes</taxon>
        <taxon>Oribatida</taxon>
        <taxon>Brachypylina</taxon>
        <taxon>Oppioidea</taxon>
        <taxon>Oppiidae</taxon>
        <taxon>Medioppia</taxon>
    </lineage>
</organism>
<dbReference type="Pfam" id="PF01263">
    <property type="entry name" value="Aldose_epim"/>
    <property type="match status" value="1"/>
</dbReference>
<reference evidence="11" key="1">
    <citation type="submission" date="2020-11" db="EMBL/GenBank/DDBJ databases">
        <authorList>
            <person name="Tran Van P."/>
        </authorList>
    </citation>
    <scope>NUCLEOTIDE SEQUENCE</scope>
</reference>
<dbReference type="SUPFAM" id="SSF53474">
    <property type="entry name" value="alpha/beta-Hydrolases"/>
    <property type="match status" value="1"/>
</dbReference>
<gene>
    <name evidence="11" type="ORF">OSB1V03_LOCUS15611</name>
</gene>